<evidence type="ECO:0000256" key="2">
    <source>
        <dbReference type="ARBA" id="ARBA00006574"/>
    </source>
</evidence>
<protein>
    <submittedName>
        <fullName evidence="9">Uncharacterized protein</fullName>
    </submittedName>
</protein>
<reference evidence="9 10" key="1">
    <citation type="submission" date="2017-11" db="EMBL/GenBank/DDBJ databases">
        <title>De-novo sequencing of pomegranate (Punica granatum L.) genome.</title>
        <authorList>
            <person name="Akparov Z."/>
            <person name="Amiraslanov A."/>
            <person name="Hajiyeva S."/>
            <person name="Abbasov M."/>
            <person name="Kaur K."/>
            <person name="Hamwieh A."/>
            <person name="Solovyev V."/>
            <person name="Salamov A."/>
            <person name="Braich B."/>
            <person name="Kosarev P."/>
            <person name="Mahmoud A."/>
            <person name="Hajiyev E."/>
            <person name="Babayeva S."/>
            <person name="Izzatullayeva V."/>
            <person name="Mammadov A."/>
            <person name="Mammadov A."/>
            <person name="Sharifova S."/>
            <person name="Ojaghi J."/>
            <person name="Eynullazada K."/>
            <person name="Bayramov B."/>
            <person name="Abdulazimova A."/>
            <person name="Shahmuradov I."/>
        </authorList>
    </citation>
    <scope>NUCLEOTIDE SEQUENCE [LARGE SCALE GENOMIC DNA]</scope>
    <source>
        <strain evidence="10">cv. AG2017</strain>
        <tissue evidence="9">Leaf</tissue>
    </source>
</reference>
<keyword evidence="10" id="KW-1185">Reference proteome</keyword>
<evidence type="ECO:0000256" key="1">
    <source>
        <dbReference type="ARBA" id="ARBA00004141"/>
    </source>
</evidence>
<keyword evidence="7" id="KW-0568">Pathogenesis-related protein</keyword>
<evidence type="ECO:0000256" key="5">
    <source>
        <dbReference type="ARBA" id="ARBA00022989"/>
    </source>
</evidence>
<dbReference type="STRING" id="22663.A0A2I0IHR0"/>
<comment type="caution">
    <text evidence="9">The sequence shown here is derived from an EMBL/GenBank/DDBJ whole genome shotgun (WGS) entry which is preliminary data.</text>
</comment>
<evidence type="ECO:0000313" key="9">
    <source>
        <dbReference type="EMBL" id="PKI43240.1"/>
    </source>
</evidence>
<dbReference type="EMBL" id="PGOL01003064">
    <property type="protein sequence ID" value="PKI43240.1"/>
    <property type="molecule type" value="Genomic_DNA"/>
</dbReference>
<keyword evidence="3 8" id="KW-0812">Transmembrane</keyword>
<keyword evidence="4" id="KW-0611">Plant defense</keyword>
<dbReference type="Pfam" id="PF03094">
    <property type="entry name" value="Mlo"/>
    <property type="match status" value="1"/>
</dbReference>
<keyword evidence="5 8" id="KW-1133">Transmembrane helix</keyword>
<evidence type="ECO:0000256" key="6">
    <source>
        <dbReference type="ARBA" id="ARBA00023136"/>
    </source>
</evidence>
<sequence>MATEGEYTYEYERTLEETATWAVATVCFVLLAISLIVEHIIHLVGKISAQLLLEYGVGSI</sequence>
<dbReference type="InterPro" id="IPR004326">
    <property type="entry name" value="Mlo"/>
</dbReference>
<keyword evidence="6 8" id="KW-0472">Membrane</keyword>
<evidence type="ECO:0000313" key="10">
    <source>
        <dbReference type="Proteomes" id="UP000233551"/>
    </source>
</evidence>
<organism evidence="9 10">
    <name type="scientific">Punica granatum</name>
    <name type="common">Pomegranate</name>
    <dbReference type="NCBI Taxonomy" id="22663"/>
    <lineage>
        <taxon>Eukaryota</taxon>
        <taxon>Viridiplantae</taxon>
        <taxon>Streptophyta</taxon>
        <taxon>Embryophyta</taxon>
        <taxon>Tracheophyta</taxon>
        <taxon>Spermatophyta</taxon>
        <taxon>Magnoliopsida</taxon>
        <taxon>eudicotyledons</taxon>
        <taxon>Gunneridae</taxon>
        <taxon>Pentapetalae</taxon>
        <taxon>rosids</taxon>
        <taxon>malvids</taxon>
        <taxon>Myrtales</taxon>
        <taxon>Lythraceae</taxon>
        <taxon>Punica</taxon>
    </lineage>
</organism>
<accession>A0A2I0IHR0</accession>
<gene>
    <name evidence="9" type="ORF">CRG98_036326</name>
</gene>
<dbReference type="GO" id="GO:0006952">
    <property type="term" value="P:defense response"/>
    <property type="evidence" value="ECO:0007669"/>
    <property type="project" value="UniProtKB-KW"/>
</dbReference>
<dbReference type="Proteomes" id="UP000233551">
    <property type="component" value="Unassembled WGS sequence"/>
</dbReference>
<comment type="subcellular location">
    <subcellularLocation>
        <location evidence="1">Membrane</location>
        <topology evidence="1">Multi-pass membrane protein</topology>
    </subcellularLocation>
</comment>
<proteinExistence type="inferred from homology"/>
<evidence type="ECO:0000256" key="7">
    <source>
        <dbReference type="ARBA" id="ARBA00023265"/>
    </source>
</evidence>
<dbReference type="AlphaFoldDB" id="A0A2I0IHR0"/>
<dbReference type="GO" id="GO:0016020">
    <property type="term" value="C:membrane"/>
    <property type="evidence" value="ECO:0007669"/>
    <property type="project" value="UniProtKB-SubCell"/>
</dbReference>
<comment type="similarity">
    <text evidence="2">Belongs to the MLO family.</text>
</comment>
<evidence type="ECO:0000256" key="3">
    <source>
        <dbReference type="ARBA" id="ARBA00022692"/>
    </source>
</evidence>
<evidence type="ECO:0000256" key="4">
    <source>
        <dbReference type="ARBA" id="ARBA00022821"/>
    </source>
</evidence>
<name>A0A2I0IHR0_PUNGR</name>
<evidence type="ECO:0000256" key="8">
    <source>
        <dbReference type="SAM" id="Phobius"/>
    </source>
</evidence>
<feature type="transmembrane region" description="Helical" evidence="8">
    <location>
        <begin position="20"/>
        <end position="41"/>
    </location>
</feature>